<gene>
    <name evidence="2" type="ORF">F3F73_12100</name>
</gene>
<dbReference type="AlphaFoldDB" id="A0A7J4XI79"/>
<proteinExistence type="predicted"/>
<reference evidence="2 3" key="1">
    <citation type="journal article" date="2019" name="Nat. Med.">
        <title>A library of human gut bacterial isolates paired with longitudinal multiomics data enables mechanistic microbiome research.</title>
        <authorList>
            <person name="Poyet M."/>
            <person name="Groussin M."/>
            <person name="Gibbons S.M."/>
            <person name="Avila-Pacheco J."/>
            <person name="Jiang X."/>
            <person name="Kearney S.M."/>
            <person name="Perrotta A.R."/>
            <person name="Berdy B."/>
            <person name="Zhao S."/>
            <person name="Lieberman T.D."/>
            <person name="Swanson P.K."/>
            <person name="Smith M."/>
            <person name="Roesemann S."/>
            <person name="Alexander J.E."/>
            <person name="Rich S.A."/>
            <person name="Livny J."/>
            <person name="Vlamakis H."/>
            <person name="Clish C."/>
            <person name="Bullock K."/>
            <person name="Deik A."/>
            <person name="Scott J."/>
            <person name="Pierce K.A."/>
            <person name="Xavier R.J."/>
            <person name="Alm E.J."/>
        </authorList>
    </citation>
    <scope>NUCLEOTIDE SEQUENCE [LARGE SCALE GENOMIC DNA]</scope>
    <source>
        <strain evidence="2 3">BIOML-A10</strain>
    </source>
</reference>
<feature type="coiled-coil region" evidence="1">
    <location>
        <begin position="313"/>
        <end position="393"/>
    </location>
</feature>
<dbReference type="InterPro" id="IPR027417">
    <property type="entry name" value="P-loop_NTPase"/>
</dbReference>
<evidence type="ECO:0000256" key="1">
    <source>
        <dbReference type="SAM" id="Coils"/>
    </source>
</evidence>
<feature type="coiled-coil region" evidence="1">
    <location>
        <begin position="540"/>
        <end position="567"/>
    </location>
</feature>
<comment type="caution">
    <text evidence="2">The sequence shown here is derived from an EMBL/GenBank/DDBJ whole genome shotgun (WGS) entry which is preliminary data.</text>
</comment>
<evidence type="ECO:0000313" key="3">
    <source>
        <dbReference type="Proteomes" id="UP000422221"/>
    </source>
</evidence>
<feature type="coiled-coil region" evidence="1">
    <location>
        <begin position="444"/>
        <end position="506"/>
    </location>
</feature>
<dbReference type="PANTHER" id="PTHR32114">
    <property type="entry name" value="ABC TRANSPORTER ABCH.3"/>
    <property type="match status" value="1"/>
</dbReference>
<dbReference type="Gene3D" id="3.40.50.300">
    <property type="entry name" value="P-loop containing nucleotide triphosphate hydrolases"/>
    <property type="match status" value="2"/>
</dbReference>
<dbReference type="EMBL" id="VWMK01000011">
    <property type="protein sequence ID" value="KAA3764591.1"/>
    <property type="molecule type" value="Genomic_DNA"/>
</dbReference>
<dbReference type="SUPFAM" id="SSF52540">
    <property type="entry name" value="P-loop containing nucleoside triphosphate hydrolases"/>
    <property type="match status" value="1"/>
</dbReference>
<dbReference type="RefSeq" id="WP_130058286.1">
    <property type="nucleotide sequence ID" value="NZ_RCXT01000003.1"/>
</dbReference>
<dbReference type="PANTHER" id="PTHR32114:SF2">
    <property type="entry name" value="ABC TRANSPORTER ABCH.3"/>
    <property type="match status" value="1"/>
</dbReference>
<dbReference type="Proteomes" id="UP000422221">
    <property type="component" value="Unassembled WGS sequence"/>
</dbReference>
<keyword evidence="1" id="KW-0175">Coiled coil</keyword>
<name>A0A7J4XI79_9BACE</name>
<protein>
    <submittedName>
        <fullName evidence="2">SMC family ATPase</fullName>
    </submittedName>
</protein>
<evidence type="ECO:0000313" key="2">
    <source>
        <dbReference type="EMBL" id="KAA3764591.1"/>
    </source>
</evidence>
<sequence length="776" mass="88961">MWKLLSIHAKNLCAFRELHYKLFQGVTTLIFGNNLDNDSQKSNGSGKSALVEAVALGITGAPLRRIKNEEIINDMAEQCMVTLHLQNDTSNEELYIERHISRKGPAVVECSLFRNGVSVNTGEAVHPTVDAYNKYILNKLGITKDELYNNFILSRHKYQDFLSSSDKDKKEIINRFSNAILVDKAIEKLIEDKLPIESKLREAELTLAGIDGRIGLLTEQIKKEESLLEEKQQTKAEHIRGIHDSINEKRTSIRQKREEIELVCQAVSLLEIADKQVQELENSELPMEECLMKLKSMLTPHIEQALTSWDEVILQKKNEIKVQEENLNKWNEAIEKAETEIMQRKAAYTKLQNEFKGFCEKYPEKVLQYDLQLKELNTRIEQLTENSELLKKERRTILTAIENIKAKLTGIITCPACQYEFLLSDDDYDIPTARKELEENEFHNKSIIRELDIYHQDIEDMERTEGNLKGEKRTLIGQHTQWNDQMTDLETLVNQATQKSENLHANRKRVSDAITFIQEDIRTILRRVFDEAFERIDDSYHIKEKKKNNLEQDIVAANNAISLLEGMLSDMDRMSDSDVTLSLKKSLKEYRKQSSETLNIKNGFEKRLQKFEEQSQLFLQFKSYLANTKIEALSKVTNEFLESIDSDIRVKFSGYTILKSGKVREKISVSLLRNGIDCGSFDKFSEGEKARVNLANILAMNKLVNSSAEDGKGMDLLILDEILAAVDENGLACIFLALNRVAITSLVISHGNIAENYPHTLIINKHNGQSFIHEDN</sequence>
<organism evidence="2 3">
    <name type="scientific">Bacteroides salyersiae</name>
    <dbReference type="NCBI Taxonomy" id="291644"/>
    <lineage>
        <taxon>Bacteria</taxon>
        <taxon>Pseudomonadati</taxon>
        <taxon>Bacteroidota</taxon>
        <taxon>Bacteroidia</taxon>
        <taxon>Bacteroidales</taxon>
        <taxon>Bacteroidaceae</taxon>
        <taxon>Bacteroides</taxon>
    </lineage>
</organism>
<accession>A0A7J4XI79</accession>